<dbReference type="Gene3D" id="3.40.50.920">
    <property type="match status" value="1"/>
</dbReference>
<accession>A0A1I4EGM5</accession>
<evidence type="ECO:0000256" key="8">
    <source>
        <dbReference type="ARBA" id="ARBA00023052"/>
    </source>
</evidence>
<sequence length="706" mass="75423">MPLGAPPFIGSAPAKAPPAHEVSFPLASIEPETQQRAEPTPAQAAQALLLARPATEERRMADAIRALAIDAVEQAKSGHPGMPMGMADVATVLFTRFLKYDAADPRWPDRDRFVLSAGHGSMLLYALLHLTGAGMGIEDLKKFRQLHSPAAGHPEYGEHPGIETTTGPLGQGIATAVGMALAERMLAARFGKSLVDHRTWVIASDGDLMEGISHEAASYAGHMKLDRLCVLYDDNNISIDGDTSISLSDDALKRFQAYGWATRRVDGHDHEQVASAMAWAMRSRKPTLIACRTIIGFAAPTKAGTAASHGSPLGAQEAAAAKAAMGWNHAPFEVPEGIKERWEAAGRRGAGTRRSWLKRLANHASREEFDRAMAGRLPESWHEPLAALRAKHAEDKPKIATRIASQKALEALVPAVPEMVGGSADLTGSNNTNVKGIPAISPGNFAGRYVHWGVREHGMAAAMNGMALHGGIIPYSGTFLVFADYLRPALRLAALMRQRVIHVLTHDSIGLGEDGPTHQPVETLASLRAIPNVCVFRPADALETAECWELAVKRADGPSVLALTRQNLPALRTDSGENRSSRGGYVLAEASGERRATLIATGSEVSLAMAAREALEADGVPTAVVSLPCWELFALQDEVYRSQVLGTALRVGIEAALPFGWDRWLGPEGIFIGMQGFGASAPAEDLFRHFGITAEATVAAVKKRLG</sequence>
<evidence type="ECO:0000256" key="13">
    <source>
        <dbReference type="PIRSR" id="PIRSR605478-3"/>
    </source>
</evidence>
<feature type="binding site" evidence="13">
    <location>
        <position position="482"/>
    </location>
    <ligand>
        <name>thiamine diphosphate</name>
        <dbReference type="ChEBI" id="CHEBI:58937"/>
    </ligand>
</feature>
<feature type="binding site" evidence="13">
    <location>
        <position position="309"/>
    </location>
    <ligand>
        <name>thiamine diphosphate</name>
        <dbReference type="ChEBI" id="CHEBI:58937"/>
    </ligand>
</feature>
<reference evidence="17 18" key="1">
    <citation type="submission" date="2016-10" db="EMBL/GenBank/DDBJ databases">
        <authorList>
            <person name="de Groot N.N."/>
        </authorList>
    </citation>
    <scope>NUCLEOTIDE SEQUENCE [LARGE SCALE GENOMIC DNA]</scope>
    <source>
        <strain evidence="17 18">DSM 19981</strain>
    </source>
</reference>
<dbReference type="GO" id="GO:0006098">
    <property type="term" value="P:pentose-phosphate shunt"/>
    <property type="evidence" value="ECO:0007669"/>
    <property type="project" value="TreeGrafter"/>
</dbReference>
<feature type="site" description="Important for catalytic activity" evidence="15">
    <location>
        <position position="309"/>
    </location>
</feature>
<comment type="subunit">
    <text evidence="2">Homodimer.</text>
</comment>
<dbReference type="InterPro" id="IPR009014">
    <property type="entry name" value="Transketo_C/PFOR_II"/>
</dbReference>
<dbReference type="FunFam" id="3.40.50.970:FF:000004">
    <property type="entry name" value="Transketolase"/>
    <property type="match status" value="1"/>
</dbReference>
<comment type="similarity">
    <text evidence="1">Belongs to the transketolase family.</text>
</comment>
<feature type="binding site" evidence="12">
    <location>
        <position position="514"/>
    </location>
    <ligand>
        <name>substrate</name>
    </ligand>
</feature>
<feature type="binding site" evidence="13">
    <location>
        <position position="235"/>
    </location>
    <ligand>
        <name>thiamine diphosphate</name>
        <dbReference type="ChEBI" id="CHEBI:58937"/>
    </ligand>
</feature>
<dbReference type="SUPFAM" id="SSF52922">
    <property type="entry name" value="TK C-terminal domain-like"/>
    <property type="match status" value="1"/>
</dbReference>
<keyword evidence="8 13" id="KW-0786">Thiamine pyrophosphate</keyword>
<dbReference type="CDD" id="cd02012">
    <property type="entry name" value="TPP_TK"/>
    <property type="match status" value="1"/>
</dbReference>
<dbReference type="PROSITE" id="PS00802">
    <property type="entry name" value="TRANSKETOLASE_2"/>
    <property type="match status" value="1"/>
</dbReference>
<dbReference type="GO" id="GO:0046872">
    <property type="term" value="F:metal ion binding"/>
    <property type="evidence" value="ECO:0007669"/>
    <property type="project" value="UniProtKB-KW"/>
</dbReference>
<feature type="binding site" evidence="12">
    <location>
        <position position="565"/>
    </location>
    <ligand>
        <name>substrate</name>
    </ligand>
</feature>
<dbReference type="Pfam" id="PF02779">
    <property type="entry name" value="Transket_pyr"/>
    <property type="match status" value="1"/>
</dbReference>
<feature type="binding site" evidence="14">
    <location>
        <position position="237"/>
    </location>
    <ligand>
        <name>Mg(2+)</name>
        <dbReference type="ChEBI" id="CHEBI:18420"/>
    </ligand>
</feature>
<dbReference type="InterPro" id="IPR005478">
    <property type="entry name" value="Transketolase_bac-like"/>
</dbReference>
<feature type="binding site" evidence="12">
    <location>
        <position position="429"/>
    </location>
    <ligand>
        <name>substrate</name>
    </ligand>
</feature>
<evidence type="ECO:0000256" key="11">
    <source>
        <dbReference type="PIRSR" id="PIRSR605478-1"/>
    </source>
</evidence>
<feature type="binding site" evidence="14">
    <location>
        <position position="235"/>
    </location>
    <ligand>
        <name>Mg(2+)</name>
        <dbReference type="ChEBI" id="CHEBI:18420"/>
    </ligand>
</feature>
<dbReference type="PANTHER" id="PTHR43522:SF2">
    <property type="entry name" value="TRANSKETOLASE 1-RELATED"/>
    <property type="match status" value="1"/>
</dbReference>
<evidence type="ECO:0000256" key="5">
    <source>
        <dbReference type="ARBA" id="ARBA00022723"/>
    </source>
</evidence>
<dbReference type="NCBIfam" id="TIGR00232">
    <property type="entry name" value="tktlase_bact"/>
    <property type="match status" value="1"/>
</dbReference>
<evidence type="ECO:0000313" key="18">
    <source>
        <dbReference type="Proteomes" id="UP000199473"/>
    </source>
</evidence>
<evidence type="ECO:0000313" key="17">
    <source>
        <dbReference type="EMBL" id="SFL04915.1"/>
    </source>
</evidence>
<evidence type="ECO:0000256" key="9">
    <source>
        <dbReference type="ARBA" id="ARBA00049473"/>
    </source>
</evidence>
<dbReference type="FunFam" id="3.40.50.970:FF:000003">
    <property type="entry name" value="Transketolase"/>
    <property type="match status" value="1"/>
</dbReference>
<dbReference type="PANTHER" id="PTHR43522">
    <property type="entry name" value="TRANSKETOLASE"/>
    <property type="match status" value="1"/>
</dbReference>
<keyword evidence="18" id="KW-1185">Reference proteome</keyword>
<organism evidence="17 18">
    <name type="scientific">Falsiroseomonas stagni DSM 19981</name>
    <dbReference type="NCBI Taxonomy" id="1123062"/>
    <lineage>
        <taxon>Bacteria</taxon>
        <taxon>Pseudomonadati</taxon>
        <taxon>Pseudomonadota</taxon>
        <taxon>Alphaproteobacteria</taxon>
        <taxon>Acetobacterales</taxon>
        <taxon>Roseomonadaceae</taxon>
        <taxon>Falsiroseomonas</taxon>
    </lineage>
</organism>
<dbReference type="GO" id="GO:0005829">
    <property type="term" value="C:cytosol"/>
    <property type="evidence" value="ECO:0007669"/>
    <property type="project" value="TreeGrafter"/>
</dbReference>
<feature type="binding site" evidence="13">
    <location>
        <begin position="167"/>
        <end position="169"/>
    </location>
    <ligand>
        <name>thiamine diphosphate</name>
        <dbReference type="ChEBI" id="CHEBI:58937"/>
    </ligand>
</feature>
<evidence type="ECO:0000256" key="4">
    <source>
        <dbReference type="ARBA" id="ARBA00022679"/>
    </source>
</evidence>
<proteinExistence type="inferred from homology"/>
<dbReference type="SUPFAM" id="SSF52518">
    <property type="entry name" value="Thiamin diphosphate-binding fold (THDP-binding)"/>
    <property type="match status" value="2"/>
</dbReference>
<evidence type="ECO:0000256" key="14">
    <source>
        <dbReference type="PIRSR" id="PIRSR605478-4"/>
    </source>
</evidence>
<dbReference type="CDD" id="cd07033">
    <property type="entry name" value="TPP_PYR_DXS_TK_like"/>
    <property type="match status" value="1"/>
</dbReference>
<comment type="catalytic activity">
    <reaction evidence="9">
        <text>D-sedoheptulose 7-phosphate + D-glyceraldehyde 3-phosphate = aldehydo-D-ribose 5-phosphate + D-xylulose 5-phosphate</text>
        <dbReference type="Rhea" id="RHEA:10508"/>
        <dbReference type="ChEBI" id="CHEBI:57483"/>
        <dbReference type="ChEBI" id="CHEBI:57737"/>
        <dbReference type="ChEBI" id="CHEBI:58273"/>
        <dbReference type="ChEBI" id="CHEBI:59776"/>
        <dbReference type="EC" id="2.2.1.1"/>
    </reaction>
</comment>
<keyword evidence="4" id="KW-0808">Transferase</keyword>
<feature type="binding site" evidence="14">
    <location>
        <position position="205"/>
    </location>
    <ligand>
        <name>Mg(2+)</name>
        <dbReference type="ChEBI" id="CHEBI:18420"/>
    </ligand>
</feature>
<feature type="binding site" evidence="12">
    <location>
        <position position="309"/>
    </location>
    <ligand>
        <name>substrate</name>
    </ligand>
</feature>
<dbReference type="InterPro" id="IPR020826">
    <property type="entry name" value="Transketolase_BS"/>
</dbReference>
<comment type="cofactor">
    <cofactor evidence="13">
        <name>thiamine diphosphate</name>
        <dbReference type="ChEBI" id="CHEBI:58937"/>
    </cofactor>
    <text evidence="13">Binds 1 thiamine pyrophosphate per subunit. During the reaction, the substrate forms a covalent intermediate with the cofactor.</text>
</comment>
<feature type="binding site" evidence="12">
    <location>
        <position position="518"/>
    </location>
    <ligand>
        <name>substrate</name>
    </ligand>
</feature>
<dbReference type="STRING" id="1123062.SAMN02745775_11650"/>
<dbReference type="Pfam" id="PF00456">
    <property type="entry name" value="Transketolase_N"/>
    <property type="match status" value="1"/>
</dbReference>
<dbReference type="Gene3D" id="3.40.50.970">
    <property type="match status" value="2"/>
</dbReference>
<keyword evidence="7 14" id="KW-0460">Magnesium</keyword>
<comment type="cofactor">
    <cofactor evidence="14">
        <name>Mg(2+)</name>
        <dbReference type="ChEBI" id="CHEBI:18420"/>
    </cofactor>
    <text evidence="14">Binds 1 Mg(2+) ion per subunit. Can also utilize other divalent metal cations, such as Ca(2+), Mn(2+) and Co(2+).</text>
</comment>
<dbReference type="InterPro" id="IPR049557">
    <property type="entry name" value="Transketolase_CS"/>
</dbReference>
<evidence type="ECO:0000256" key="6">
    <source>
        <dbReference type="ARBA" id="ARBA00022837"/>
    </source>
</evidence>
<dbReference type="SMART" id="SM00861">
    <property type="entry name" value="Transket_pyr"/>
    <property type="match status" value="1"/>
</dbReference>
<evidence type="ECO:0000256" key="3">
    <source>
        <dbReference type="ARBA" id="ARBA00013152"/>
    </source>
</evidence>
<dbReference type="InterPro" id="IPR029061">
    <property type="entry name" value="THDP-binding"/>
</dbReference>
<feature type="binding site" evidence="13">
    <location>
        <position position="119"/>
    </location>
    <ligand>
        <name>thiamine diphosphate</name>
        <dbReference type="ChEBI" id="CHEBI:58937"/>
    </ligand>
</feature>
<dbReference type="EC" id="2.2.1.1" evidence="3 10"/>
<feature type="binding site" evidence="12">
    <location>
        <position position="79"/>
    </location>
    <ligand>
        <name>substrate</name>
    </ligand>
</feature>
<feature type="binding site" evidence="13">
    <location>
        <position position="206"/>
    </location>
    <ligand>
        <name>thiamine diphosphate</name>
        <dbReference type="ChEBI" id="CHEBI:58937"/>
    </ligand>
</feature>
<evidence type="ECO:0000259" key="16">
    <source>
        <dbReference type="SMART" id="SM00861"/>
    </source>
</evidence>
<name>A0A1I4EGM5_9PROT</name>
<dbReference type="EMBL" id="FOSQ01000016">
    <property type="protein sequence ID" value="SFL04915.1"/>
    <property type="molecule type" value="Genomic_DNA"/>
</dbReference>
<dbReference type="Proteomes" id="UP000199473">
    <property type="component" value="Unassembled WGS sequence"/>
</dbReference>
<keyword evidence="6" id="KW-0106">Calcium</keyword>
<dbReference type="Pfam" id="PF22613">
    <property type="entry name" value="Transketolase_C_1"/>
    <property type="match status" value="1"/>
</dbReference>
<feature type="site" description="Important for catalytic activity" evidence="15">
    <location>
        <position position="79"/>
    </location>
</feature>
<dbReference type="InterPro" id="IPR033247">
    <property type="entry name" value="Transketolase_fam"/>
</dbReference>
<evidence type="ECO:0000256" key="10">
    <source>
        <dbReference type="NCBIfam" id="TIGR00232"/>
    </source>
</evidence>
<protein>
    <recommendedName>
        <fullName evidence="3 10">Transketolase</fullName>
        <ecNumber evidence="3 10">2.2.1.1</ecNumber>
    </recommendedName>
</protein>
<feature type="domain" description="Transketolase-like pyrimidine-binding" evidence="16">
    <location>
        <begin position="399"/>
        <end position="570"/>
    </location>
</feature>
<dbReference type="InterPro" id="IPR005475">
    <property type="entry name" value="Transketolase-like_Pyr-bd"/>
</dbReference>
<dbReference type="InterPro" id="IPR055152">
    <property type="entry name" value="Transketolase-like_C_2"/>
</dbReference>
<feature type="binding site" evidence="12">
    <location>
        <position position="506"/>
    </location>
    <ligand>
        <name>substrate</name>
    </ligand>
</feature>
<evidence type="ECO:0000256" key="7">
    <source>
        <dbReference type="ARBA" id="ARBA00022842"/>
    </source>
</evidence>
<evidence type="ECO:0000256" key="1">
    <source>
        <dbReference type="ARBA" id="ARBA00007131"/>
    </source>
</evidence>
<dbReference type="AlphaFoldDB" id="A0A1I4EGM5"/>
<gene>
    <name evidence="17" type="ORF">SAMN02745775_11650</name>
</gene>
<feature type="binding site" evidence="12">
    <location>
        <position position="402"/>
    </location>
    <ligand>
        <name>substrate</name>
    </ligand>
</feature>
<dbReference type="PROSITE" id="PS00801">
    <property type="entry name" value="TRANSKETOLASE_1"/>
    <property type="match status" value="1"/>
</dbReference>
<evidence type="ECO:0000256" key="15">
    <source>
        <dbReference type="PIRSR" id="PIRSR605478-5"/>
    </source>
</evidence>
<dbReference type="GO" id="GO:0004802">
    <property type="term" value="F:transketolase activity"/>
    <property type="evidence" value="ECO:0007669"/>
    <property type="project" value="UniProtKB-UniRule"/>
</dbReference>
<feature type="active site" description="Proton donor" evidence="11">
    <location>
        <position position="456"/>
    </location>
</feature>
<evidence type="ECO:0000256" key="2">
    <source>
        <dbReference type="ARBA" id="ARBA00011738"/>
    </source>
</evidence>
<evidence type="ECO:0000256" key="12">
    <source>
        <dbReference type="PIRSR" id="PIRSR605478-2"/>
    </source>
</evidence>
<dbReference type="InterPro" id="IPR005474">
    <property type="entry name" value="Transketolase_N"/>
</dbReference>
<keyword evidence="5 14" id="KW-0479">Metal-binding</keyword>